<keyword evidence="2" id="KW-1185">Reference proteome</keyword>
<evidence type="ECO:0000313" key="1">
    <source>
        <dbReference type="EMBL" id="MBB2967003.1"/>
    </source>
</evidence>
<reference evidence="1 2" key="1">
    <citation type="submission" date="2020-08" db="EMBL/GenBank/DDBJ databases">
        <title>Sequencing the genomes of 1000 actinobacteria strains.</title>
        <authorList>
            <person name="Klenk H.-P."/>
        </authorList>
    </citation>
    <scope>NUCLEOTIDE SEQUENCE [LARGE SCALE GENOMIC DNA]</scope>
    <source>
        <strain evidence="1 2">DSM 20146</strain>
    </source>
</reference>
<evidence type="ECO:0000313" key="2">
    <source>
        <dbReference type="Proteomes" id="UP000538196"/>
    </source>
</evidence>
<protein>
    <recommendedName>
        <fullName evidence="3">DUF222 domain-containing protein</fullName>
    </recommendedName>
</protein>
<dbReference type="EMBL" id="JACHVP010000001">
    <property type="protein sequence ID" value="MBB2967003.1"/>
    <property type="molecule type" value="Genomic_DNA"/>
</dbReference>
<organism evidence="1 2">
    <name type="scientific">Leifsonia aquatica</name>
    <name type="common">Corynebacterium aquaticum</name>
    <dbReference type="NCBI Taxonomy" id="144185"/>
    <lineage>
        <taxon>Bacteria</taxon>
        <taxon>Bacillati</taxon>
        <taxon>Actinomycetota</taxon>
        <taxon>Actinomycetes</taxon>
        <taxon>Micrococcales</taxon>
        <taxon>Microbacteriaceae</taxon>
        <taxon>Leifsonia</taxon>
    </lineage>
</organism>
<accession>A0A7W4UVI8</accession>
<gene>
    <name evidence="1" type="ORF">FHX33_001735</name>
</gene>
<dbReference type="Proteomes" id="UP000538196">
    <property type="component" value="Unassembled WGS sequence"/>
</dbReference>
<dbReference type="AlphaFoldDB" id="A0A7W4UVI8"/>
<proteinExistence type="predicted"/>
<name>A0A7W4UVI8_LEIAQ</name>
<comment type="caution">
    <text evidence="1">The sequence shown here is derived from an EMBL/GenBank/DDBJ whole genome shotgun (WGS) entry which is preliminary data.</text>
</comment>
<evidence type="ECO:0008006" key="3">
    <source>
        <dbReference type="Google" id="ProtNLM"/>
    </source>
</evidence>
<dbReference type="RefSeq" id="WP_179701757.1">
    <property type="nucleotide sequence ID" value="NZ_DAMDIH010000004.1"/>
</dbReference>
<sequence length="179" mass="18826">MEVRPGLDADPAARSRRLLAEARAVQADLAAFLASSRAQLAEGFGPPAVTAEYGEDGVLAYLRIDAEARKQLTEAQLLAQLEAALIVSPAIGVSGDPRALARRLNALIASASAQQERRAREEFSTRDGALTLQSVDGRPVGVTTRPGWVLSEPSTELGSAIVQLARQAAVAAEDERGTV</sequence>